<evidence type="ECO:0000256" key="2">
    <source>
        <dbReference type="SAM" id="SignalP"/>
    </source>
</evidence>
<evidence type="ECO:0000313" key="4">
    <source>
        <dbReference type="Proteomes" id="UP000000310"/>
    </source>
</evidence>
<evidence type="ECO:0008006" key="5">
    <source>
        <dbReference type="Google" id="ProtNLM"/>
    </source>
</evidence>
<dbReference type="AlphaFoldDB" id="F0SCB6"/>
<dbReference type="EMBL" id="CP002545">
    <property type="protein sequence ID" value="ADY51713.1"/>
    <property type="molecule type" value="Genomic_DNA"/>
</dbReference>
<protein>
    <recommendedName>
        <fullName evidence="5">DUF4890 domain-containing protein</fullName>
    </recommendedName>
</protein>
<organism evidence="3 4">
    <name type="scientific">Pseudopedobacter saltans (strain ATCC 51119 / DSM 12145 / JCM 21818 / CCUG 39354 / LMG 10337 / NBRC 100064 / NCIMB 13643)</name>
    <name type="common">Pedobacter saltans</name>
    <dbReference type="NCBI Taxonomy" id="762903"/>
    <lineage>
        <taxon>Bacteria</taxon>
        <taxon>Pseudomonadati</taxon>
        <taxon>Bacteroidota</taxon>
        <taxon>Sphingobacteriia</taxon>
        <taxon>Sphingobacteriales</taxon>
        <taxon>Sphingobacteriaceae</taxon>
        <taxon>Pseudopedobacter</taxon>
    </lineage>
</organism>
<dbReference type="Proteomes" id="UP000000310">
    <property type="component" value="Chromosome"/>
</dbReference>
<reference evidence="3 4" key="1">
    <citation type="journal article" date="2011" name="Stand. Genomic Sci.">
        <title>Complete genome sequence of the gliding, heparinolytic Pedobacter saltans type strain (113).</title>
        <authorList>
            <person name="Liolios K."/>
            <person name="Sikorski J."/>
            <person name="Lu M."/>
            <person name="Nolan M."/>
            <person name="Lapidus A."/>
            <person name="Lucas S."/>
            <person name="Hammon N."/>
            <person name="Deshpande S."/>
            <person name="Cheng J.F."/>
            <person name="Tapia R."/>
            <person name="Han C."/>
            <person name="Goodwin L."/>
            <person name="Pitluck S."/>
            <person name="Huntemann M."/>
            <person name="Ivanova N."/>
            <person name="Pagani I."/>
            <person name="Mavromatis K."/>
            <person name="Ovchinikova G."/>
            <person name="Pati A."/>
            <person name="Chen A."/>
            <person name="Palaniappan K."/>
            <person name="Land M."/>
            <person name="Hauser L."/>
            <person name="Brambilla E.M."/>
            <person name="Kotsyurbenko O."/>
            <person name="Rohde M."/>
            <person name="Tindall B.J."/>
            <person name="Abt B."/>
            <person name="Goker M."/>
            <person name="Detter J.C."/>
            <person name="Woyke T."/>
            <person name="Bristow J."/>
            <person name="Eisen J.A."/>
            <person name="Markowitz V."/>
            <person name="Hugenholtz P."/>
            <person name="Klenk H.P."/>
            <person name="Kyrpides N.C."/>
        </authorList>
    </citation>
    <scope>NUCLEOTIDE SEQUENCE [LARGE SCALE GENOMIC DNA]</scope>
    <source>
        <strain evidence="4">ATCC 51119 / DSM 12145 / JCM 21818 / LMG 10337 / NBRC 100064 / NCIMB 13643</strain>
    </source>
</reference>
<evidence type="ECO:0000313" key="3">
    <source>
        <dbReference type="EMBL" id="ADY51713.1"/>
    </source>
</evidence>
<gene>
    <name evidence="3" type="ordered locus">Pedsa_1144</name>
</gene>
<dbReference type="KEGG" id="psn:Pedsa_1144"/>
<keyword evidence="4" id="KW-1185">Reference proteome</keyword>
<accession>F0SCB6</accession>
<evidence type="ECO:0000256" key="1">
    <source>
        <dbReference type="SAM" id="MobiDB-lite"/>
    </source>
</evidence>
<keyword evidence="2" id="KW-0732">Signal</keyword>
<dbReference type="RefSeq" id="WP_013632212.1">
    <property type="nucleotide sequence ID" value="NC_015177.1"/>
</dbReference>
<name>F0SCB6_PSESL</name>
<sequence length="121" mass="13991">MKKLLIICGLLFGVVTFAQAQNAGHKKAESSEAKAKMKAEKLAQKLDLNRDQTKRIEDIYLEESMSMAKRNKEGMSNKAEMMKIHEETDAKIRSELNESQKQKYDAWKMENEKHMKKDGKK</sequence>
<proteinExistence type="predicted"/>
<feature type="region of interest" description="Disordered" evidence="1">
    <location>
        <begin position="89"/>
        <end position="121"/>
    </location>
</feature>
<feature type="signal peptide" evidence="2">
    <location>
        <begin position="1"/>
        <end position="20"/>
    </location>
</feature>
<reference evidence="4" key="2">
    <citation type="submission" date="2011-02" db="EMBL/GenBank/DDBJ databases">
        <title>The complete genome of Pedobacter saltans DSM 12145.</title>
        <authorList>
            <consortium name="US DOE Joint Genome Institute (JGI-PGF)"/>
            <person name="Lucas S."/>
            <person name="Copeland A."/>
            <person name="Lapidus A."/>
            <person name="Bruce D."/>
            <person name="Goodwin L."/>
            <person name="Pitluck S."/>
            <person name="Kyrpides N."/>
            <person name="Mavromatis K."/>
            <person name="Pagani I."/>
            <person name="Ivanova N."/>
            <person name="Ovchinnikova G."/>
            <person name="Lu M."/>
            <person name="Detter J.C."/>
            <person name="Han C."/>
            <person name="Land M."/>
            <person name="Hauser L."/>
            <person name="Markowitz V."/>
            <person name="Cheng J.-F."/>
            <person name="Hugenholtz P."/>
            <person name="Woyke T."/>
            <person name="Wu D."/>
            <person name="Tindall B."/>
            <person name="Pomrenke H.G."/>
            <person name="Brambilla E."/>
            <person name="Klenk H.-P."/>
            <person name="Eisen J.A."/>
        </authorList>
    </citation>
    <scope>NUCLEOTIDE SEQUENCE [LARGE SCALE GENOMIC DNA]</scope>
    <source>
        <strain evidence="4">ATCC 51119 / DSM 12145 / JCM 21818 / LMG 10337 / NBRC 100064 / NCIMB 13643</strain>
    </source>
</reference>
<dbReference type="HOGENOM" id="CLU_2036016_0_0_10"/>
<feature type="chain" id="PRO_5005675023" description="DUF4890 domain-containing protein" evidence="2">
    <location>
        <begin position="21"/>
        <end position="121"/>
    </location>
</feature>
<dbReference type="OrthoDB" id="798005at2"/>